<sequence length="231" mass="23512">MAARRGKSQARRSGGGGGGGVPGWLLLVGGVLIGLAIAVVVMTRFGGEQPGGPRPNPAAQAPRADAGDEAPVAQDAPRKPRYDFYTVLAEREVVVPDAEIEAQRKAEAEAAARAEAERRAAAQRLAEAEAEVTGPAATLAPAAQQAPAATPAAAEQSYVIQAGAFRSQSEAETLKARIALLGVSARVEQATINGDTVYRVRTGPYSSAAALAGAKSTLENGGVPAVAVRAR</sequence>
<dbReference type="InterPro" id="IPR052521">
    <property type="entry name" value="Cell_div_SPOR-domain"/>
</dbReference>
<dbReference type="GO" id="GO:0032506">
    <property type="term" value="P:cytokinetic process"/>
    <property type="evidence" value="ECO:0007669"/>
    <property type="project" value="TreeGrafter"/>
</dbReference>
<evidence type="ECO:0000313" key="4">
    <source>
        <dbReference type="EMBL" id="MBR0563507.1"/>
    </source>
</evidence>
<dbReference type="EMBL" id="JAGQFT010000140">
    <property type="protein sequence ID" value="MBR0563507.1"/>
    <property type="molecule type" value="Genomic_DNA"/>
</dbReference>
<dbReference type="SUPFAM" id="SSF110997">
    <property type="entry name" value="Sporulation related repeat"/>
    <property type="match status" value="1"/>
</dbReference>
<evidence type="ECO:0000256" key="2">
    <source>
        <dbReference type="SAM" id="Phobius"/>
    </source>
</evidence>
<dbReference type="GO" id="GO:0042834">
    <property type="term" value="F:peptidoglycan binding"/>
    <property type="evidence" value="ECO:0007669"/>
    <property type="project" value="InterPro"/>
</dbReference>
<dbReference type="GO" id="GO:0032153">
    <property type="term" value="C:cell division site"/>
    <property type="evidence" value="ECO:0007669"/>
    <property type="project" value="TreeGrafter"/>
</dbReference>
<feature type="transmembrane region" description="Helical" evidence="2">
    <location>
        <begin position="21"/>
        <end position="42"/>
    </location>
</feature>
<dbReference type="PROSITE" id="PS51724">
    <property type="entry name" value="SPOR"/>
    <property type="match status" value="1"/>
</dbReference>
<reference evidence="4" key="2">
    <citation type="submission" date="2021-04" db="EMBL/GenBank/DDBJ databases">
        <authorList>
            <person name="Karlyshev A.V."/>
        </authorList>
    </citation>
    <scope>NUCLEOTIDE SEQUENCE</scope>
    <source>
        <strain evidence="4">LMG 29479</strain>
    </source>
</reference>
<name>A0A8J7VV29_9GAMM</name>
<dbReference type="InterPro" id="IPR007730">
    <property type="entry name" value="SPOR-like_dom"/>
</dbReference>
<accession>A0A8J7VV29</accession>
<dbReference type="Gene3D" id="3.30.70.1070">
    <property type="entry name" value="Sporulation related repeat"/>
    <property type="match status" value="1"/>
</dbReference>
<comment type="caution">
    <text evidence="4">The sequence shown here is derived from an EMBL/GenBank/DDBJ whole genome shotgun (WGS) entry which is preliminary data.</text>
</comment>
<dbReference type="Pfam" id="PF05036">
    <property type="entry name" value="SPOR"/>
    <property type="match status" value="1"/>
</dbReference>
<reference evidence="5 6" key="1">
    <citation type="journal article" date="2021" name="Microbiol. Resour. Announc.">
        <title>Draft Genome Sequence of Coralloluteibacterium stylophorae LMG 29479T.</title>
        <authorList>
            <person name="Karlyshev A.V."/>
            <person name="Kudryashova E.B."/>
            <person name="Ariskina E.V."/>
            <person name="Conroy A.P."/>
            <person name="Abidueva E.Y."/>
        </authorList>
    </citation>
    <scope>NUCLEOTIDE SEQUENCE [LARGE SCALE GENOMIC DNA]</scope>
    <source>
        <strain evidence="5 6">LMG 29479</strain>
    </source>
</reference>
<feature type="region of interest" description="Disordered" evidence="1">
    <location>
        <begin position="48"/>
        <end position="76"/>
    </location>
</feature>
<evidence type="ECO:0000313" key="6">
    <source>
        <dbReference type="Proteomes" id="UP000675747"/>
    </source>
</evidence>
<dbReference type="Proteomes" id="UP000675747">
    <property type="component" value="Unassembled WGS sequence"/>
</dbReference>
<dbReference type="RefSeq" id="WP_211927410.1">
    <property type="nucleotide sequence ID" value="NZ_JAGQFT020000018.1"/>
</dbReference>
<evidence type="ECO:0000259" key="3">
    <source>
        <dbReference type="PROSITE" id="PS51724"/>
    </source>
</evidence>
<organism evidence="4">
    <name type="scientific">Coralloluteibacterium stylophorae</name>
    <dbReference type="NCBI Taxonomy" id="1776034"/>
    <lineage>
        <taxon>Bacteria</taxon>
        <taxon>Pseudomonadati</taxon>
        <taxon>Pseudomonadota</taxon>
        <taxon>Gammaproteobacteria</taxon>
        <taxon>Lysobacterales</taxon>
        <taxon>Lysobacteraceae</taxon>
        <taxon>Coralloluteibacterium</taxon>
    </lineage>
</organism>
<protein>
    <submittedName>
        <fullName evidence="4">SPOR domain-containing protein</fullName>
    </submittedName>
</protein>
<dbReference type="InterPro" id="IPR036680">
    <property type="entry name" value="SPOR-like_sf"/>
</dbReference>
<keyword evidence="2" id="KW-1133">Transmembrane helix</keyword>
<evidence type="ECO:0000256" key="1">
    <source>
        <dbReference type="SAM" id="MobiDB-lite"/>
    </source>
</evidence>
<dbReference type="PANTHER" id="PTHR38687:SF1">
    <property type="entry name" value="CELL DIVISION PROTEIN DEDD"/>
    <property type="match status" value="1"/>
</dbReference>
<dbReference type="PANTHER" id="PTHR38687">
    <property type="entry name" value="CELL DIVISION PROTEIN DEDD-RELATED"/>
    <property type="match status" value="1"/>
</dbReference>
<evidence type="ECO:0000313" key="5">
    <source>
        <dbReference type="EMBL" id="MBS7458985.1"/>
    </source>
</evidence>
<feature type="domain" description="SPOR" evidence="3">
    <location>
        <begin position="152"/>
        <end position="231"/>
    </location>
</feature>
<dbReference type="GO" id="GO:0030428">
    <property type="term" value="C:cell septum"/>
    <property type="evidence" value="ECO:0007669"/>
    <property type="project" value="TreeGrafter"/>
</dbReference>
<dbReference type="AlphaFoldDB" id="A0A8J7VV29"/>
<proteinExistence type="predicted"/>
<keyword evidence="6" id="KW-1185">Reference proteome</keyword>
<keyword evidence="2" id="KW-0812">Transmembrane</keyword>
<gene>
    <name evidence="5" type="ORF">KB893_017770</name>
    <name evidence="4" type="ORF">KB893_13430</name>
</gene>
<dbReference type="EMBL" id="JAGQFT020000018">
    <property type="protein sequence ID" value="MBS7458985.1"/>
    <property type="molecule type" value="Genomic_DNA"/>
</dbReference>
<keyword evidence="2" id="KW-0472">Membrane</keyword>